<dbReference type="EMBL" id="CP001649">
    <property type="protein sequence ID" value="ACS81437.1"/>
    <property type="molecule type" value="Genomic_DNA"/>
</dbReference>
<evidence type="ECO:0000259" key="1">
    <source>
        <dbReference type="SMART" id="SM00849"/>
    </source>
</evidence>
<dbReference type="KEGG" id="dsa:Desal_3388"/>
<dbReference type="eggNOG" id="COG1234">
    <property type="taxonomic scope" value="Bacteria"/>
</dbReference>
<protein>
    <submittedName>
        <fullName evidence="2">Beta-lactamase domain protein</fullName>
    </submittedName>
</protein>
<dbReference type="Pfam" id="PF23023">
    <property type="entry name" value="Anti-Pycsar_Apyc1"/>
    <property type="match status" value="1"/>
</dbReference>
<dbReference type="PANTHER" id="PTHR46018:SF2">
    <property type="entry name" value="ZINC PHOSPHODIESTERASE ELAC PROTEIN 1"/>
    <property type="match status" value="1"/>
</dbReference>
<reference evidence="2 3" key="1">
    <citation type="submission" date="2009-06" db="EMBL/GenBank/DDBJ databases">
        <title>Complete sequence of Desulfovibrio salexigens DSM 2638.</title>
        <authorList>
            <consortium name="US DOE Joint Genome Institute"/>
            <person name="Lucas S."/>
            <person name="Copeland A."/>
            <person name="Lapidus A."/>
            <person name="Glavina del Rio T."/>
            <person name="Tice H."/>
            <person name="Bruce D."/>
            <person name="Goodwin L."/>
            <person name="Pitluck S."/>
            <person name="Munk A.C."/>
            <person name="Brettin T."/>
            <person name="Detter J.C."/>
            <person name="Han C."/>
            <person name="Tapia R."/>
            <person name="Larimer F."/>
            <person name="Land M."/>
            <person name="Hauser L."/>
            <person name="Kyrpides N."/>
            <person name="Anderson I."/>
            <person name="Wall J.D."/>
            <person name="Arkin A.P."/>
            <person name="Dehal P."/>
            <person name="Chivian D."/>
            <person name="Giles B."/>
            <person name="Hazen T.C."/>
        </authorList>
    </citation>
    <scope>NUCLEOTIDE SEQUENCE [LARGE SCALE GENOMIC DNA]</scope>
    <source>
        <strain evidence="3">ATCC 14822 / DSM 2638 / NCIMB 8403 / VKM B-1763</strain>
    </source>
</reference>
<dbReference type="SUPFAM" id="SSF56281">
    <property type="entry name" value="Metallo-hydrolase/oxidoreductase"/>
    <property type="match status" value="1"/>
</dbReference>
<dbReference type="InterPro" id="IPR036866">
    <property type="entry name" value="RibonucZ/Hydroxyglut_hydro"/>
</dbReference>
<accession>C6BS54</accession>
<feature type="domain" description="Metallo-beta-lactamase" evidence="1">
    <location>
        <begin position="17"/>
        <end position="203"/>
    </location>
</feature>
<keyword evidence="3" id="KW-1185">Reference proteome</keyword>
<proteinExistence type="predicted"/>
<dbReference type="OrthoDB" id="9800940at2"/>
<dbReference type="Gene3D" id="3.60.15.10">
    <property type="entry name" value="Ribonuclease Z/Hydroxyacylglutathione hydrolase-like"/>
    <property type="match status" value="1"/>
</dbReference>
<dbReference type="HOGENOM" id="CLU_031317_3_2_7"/>
<dbReference type="STRING" id="526222.Desal_3388"/>
<dbReference type="SMART" id="SM00849">
    <property type="entry name" value="Lactamase_B"/>
    <property type="match status" value="1"/>
</dbReference>
<dbReference type="AlphaFoldDB" id="C6BS54"/>
<evidence type="ECO:0000313" key="2">
    <source>
        <dbReference type="EMBL" id="ACS81437.1"/>
    </source>
</evidence>
<name>C6BS54_MARSD</name>
<dbReference type="InterPro" id="IPR001279">
    <property type="entry name" value="Metallo-B-lactamas"/>
</dbReference>
<dbReference type="Proteomes" id="UP000002601">
    <property type="component" value="Chromosome"/>
</dbReference>
<organism evidence="2 3">
    <name type="scientific">Maridesulfovibrio salexigens (strain ATCC 14822 / DSM 2638 / NCIMB 8403 / VKM B-1763)</name>
    <name type="common">Desulfovibrio salexigens</name>
    <dbReference type="NCBI Taxonomy" id="526222"/>
    <lineage>
        <taxon>Bacteria</taxon>
        <taxon>Pseudomonadati</taxon>
        <taxon>Thermodesulfobacteriota</taxon>
        <taxon>Desulfovibrionia</taxon>
        <taxon>Desulfovibrionales</taxon>
        <taxon>Desulfovibrionaceae</taxon>
        <taxon>Maridesulfovibrio</taxon>
    </lineage>
</organism>
<dbReference type="PANTHER" id="PTHR46018">
    <property type="entry name" value="ZINC PHOSPHODIESTERASE ELAC PROTEIN 1"/>
    <property type="match status" value="1"/>
</dbReference>
<dbReference type="GO" id="GO:0042781">
    <property type="term" value="F:3'-tRNA processing endoribonuclease activity"/>
    <property type="evidence" value="ECO:0007669"/>
    <property type="project" value="TreeGrafter"/>
</dbReference>
<dbReference type="RefSeq" id="WP_015853253.1">
    <property type="nucleotide sequence ID" value="NC_012881.1"/>
</dbReference>
<sequence>MKCTFLGVGSAFDAKQTNVSVLVNAEGRNFLLDCGFNAGHKCIRELQDPSLLDAVWISHFHGDHFFGLPFIFGSCLTAGRSKEIHICGPQGIEGKVVQIIDLAYPTMRAKLGFDVVFHECCPGEEGSVAGFNLRTCAMDHSESAQGLRLECAGKTVFYSGDGSLTEDCLSVGRNVDLGILESYGLDESVKGHSSVAECIEFAHSAEMGKVALVHLEPFVRTYCSVQITEMFAQVDEFEMYLPKEGCCVDLC</sequence>
<evidence type="ECO:0000313" key="3">
    <source>
        <dbReference type="Proteomes" id="UP000002601"/>
    </source>
</evidence>
<gene>
    <name evidence="2" type="ordered locus">Desal_3388</name>
</gene>